<dbReference type="AlphaFoldDB" id="A0A1F7GZT6"/>
<name>A0A1F7GZT6_9BACT</name>
<evidence type="ECO:0000313" key="2">
    <source>
        <dbReference type="Proteomes" id="UP000177159"/>
    </source>
</evidence>
<dbReference type="Proteomes" id="UP000177159">
    <property type="component" value="Unassembled WGS sequence"/>
</dbReference>
<organism evidence="1 2">
    <name type="scientific">Candidatus Roizmanbacteria bacterium RIFCSPHIGHO2_02_FULL_37_24</name>
    <dbReference type="NCBI Taxonomy" id="1802037"/>
    <lineage>
        <taxon>Bacteria</taxon>
        <taxon>Candidatus Roizmaniibacteriota</taxon>
    </lineage>
</organism>
<evidence type="ECO:0000313" key="1">
    <source>
        <dbReference type="EMBL" id="OGK24036.1"/>
    </source>
</evidence>
<dbReference type="EMBL" id="MFZM01000013">
    <property type="protein sequence ID" value="OGK24036.1"/>
    <property type="molecule type" value="Genomic_DNA"/>
</dbReference>
<accession>A0A1F7GZT6</accession>
<gene>
    <name evidence="1" type="ORF">A3C24_03025</name>
</gene>
<comment type="caution">
    <text evidence="1">The sequence shown here is derived from an EMBL/GenBank/DDBJ whole genome shotgun (WGS) entry which is preliminary data.</text>
</comment>
<sequence>MVDHSETDRPSEQTFDATAVFNGQVTLGLFEEAERALDAGDLPRAREYLARALIASVPQSGIPFLEDNYGGVLPSE</sequence>
<reference evidence="1 2" key="1">
    <citation type="journal article" date="2016" name="Nat. Commun.">
        <title>Thousands of microbial genomes shed light on interconnected biogeochemical processes in an aquifer system.</title>
        <authorList>
            <person name="Anantharaman K."/>
            <person name="Brown C.T."/>
            <person name="Hug L.A."/>
            <person name="Sharon I."/>
            <person name="Castelle C.J."/>
            <person name="Probst A.J."/>
            <person name="Thomas B.C."/>
            <person name="Singh A."/>
            <person name="Wilkins M.J."/>
            <person name="Karaoz U."/>
            <person name="Brodie E.L."/>
            <person name="Williams K.H."/>
            <person name="Hubbard S.S."/>
            <person name="Banfield J.F."/>
        </authorList>
    </citation>
    <scope>NUCLEOTIDE SEQUENCE [LARGE SCALE GENOMIC DNA]</scope>
</reference>
<proteinExistence type="predicted"/>
<protein>
    <submittedName>
        <fullName evidence="1">Uncharacterized protein</fullName>
    </submittedName>
</protein>